<sequence length="451" mass="50763">MFWIYIYLGYFTLTVGYENLALHKPAYQLHPYKKSFVSQADAAVDGLKNNTDVWGDQCIISEKGKYIALWWVNLTSISSIHHITVYYVTGRKKWGPGNSFAKEFLGFAIYVSNTTEKEDGVLCFKDTKSTINDITPVFNITCPVHGQYVIYYNERKGPKETSRSMSEHAFNDLCEVEVYGCPDPTYYGNDCSKRCPDPNCSYCHIETGACPGCKPGYQGHNCNLACGQEMCGDNITQPCEHCLHPSSCSHVDGICENGCEAGYHGRFCDTKCDTGFFGSDCKHECSRTCKIPRKCNHITGVCEDGCQPGWQGLECTGMEKNTQWQTATVVLVTIIFLSLLTYGIIKFRKRCMAQIRNFCASRKSYTQATKRRNERGSDGSSTHDDLHDSDEEAESNYEEIKEEDQVIFCNANTMKKEDSTQGEPSIYFAKLQGKDSGISFQEDQSINENLN</sequence>
<proteinExistence type="predicted"/>
<feature type="compositionally biased region" description="Basic and acidic residues" evidence="2">
    <location>
        <begin position="374"/>
        <end position="386"/>
    </location>
</feature>
<dbReference type="KEGG" id="cvn:111115547"/>
<keyword evidence="5" id="KW-1185">Reference proteome</keyword>
<evidence type="ECO:0000313" key="5">
    <source>
        <dbReference type="Proteomes" id="UP000694844"/>
    </source>
</evidence>
<dbReference type="GeneID" id="111115547"/>
<dbReference type="GO" id="GO:0005044">
    <property type="term" value="F:scavenger receptor activity"/>
    <property type="evidence" value="ECO:0007669"/>
    <property type="project" value="InterPro"/>
</dbReference>
<dbReference type="OrthoDB" id="10252017at2759"/>
<feature type="domain" description="EGF-like" evidence="4">
    <location>
        <begin position="190"/>
        <end position="223"/>
    </location>
</feature>
<feature type="compositionally biased region" description="Acidic residues" evidence="2">
    <location>
        <begin position="387"/>
        <end position="398"/>
    </location>
</feature>
<dbReference type="PANTHER" id="PTHR24043">
    <property type="entry name" value="SCAVENGER RECEPTOR CLASS F"/>
    <property type="match status" value="1"/>
</dbReference>
<feature type="domain" description="EGF-like" evidence="4">
    <location>
        <begin position="247"/>
        <end position="282"/>
    </location>
</feature>
<feature type="region of interest" description="Disordered" evidence="2">
    <location>
        <begin position="369"/>
        <end position="398"/>
    </location>
</feature>
<evidence type="ECO:0000256" key="2">
    <source>
        <dbReference type="SAM" id="MobiDB-lite"/>
    </source>
</evidence>
<keyword evidence="3" id="KW-0472">Membrane</keyword>
<keyword evidence="1" id="KW-0245">EGF-like domain</keyword>
<dbReference type="Proteomes" id="UP000694844">
    <property type="component" value="Chromosome 9"/>
</dbReference>
<accession>A0A8B8C2X7</accession>
<evidence type="ECO:0000259" key="4">
    <source>
        <dbReference type="SMART" id="SM00181"/>
    </source>
</evidence>
<feature type="domain" description="EGF-like" evidence="4">
    <location>
        <begin position="284"/>
        <end position="316"/>
    </location>
</feature>
<organism evidence="5 6">
    <name type="scientific">Crassostrea virginica</name>
    <name type="common">Eastern oyster</name>
    <dbReference type="NCBI Taxonomy" id="6565"/>
    <lineage>
        <taxon>Eukaryota</taxon>
        <taxon>Metazoa</taxon>
        <taxon>Spiralia</taxon>
        <taxon>Lophotrochozoa</taxon>
        <taxon>Mollusca</taxon>
        <taxon>Bivalvia</taxon>
        <taxon>Autobranchia</taxon>
        <taxon>Pteriomorphia</taxon>
        <taxon>Ostreida</taxon>
        <taxon>Ostreoidea</taxon>
        <taxon>Ostreidae</taxon>
        <taxon>Crassostrea</taxon>
    </lineage>
</organism>
<dbReference type="InterPro" id="IPR000742">
    <property type="entry name" value="EGF"/>
</dbReference>
<evidence type="ECO:0000256" key="3">
    <source>
        <dbReference type="SAM" id="Phobius"/>
    </source>
</evidence>
<dbReference type="InterPro" id="IPR042635">
    <property type="entry name" value="MEGF10/SREC1/2-like"/>
</dbReference>
<dbReference type="SUPFAM" id="SSF49785">
    <property type="entry name" value="Galactose-binding domain-like"/>
    <property type="match status" value="1"/>
</dbReference>
<dbReference type="InterPro" id="IPR008979">
    <property type="entry name" value="Galactose-bd-like_sf"/>
</dbReference>
<dbReference type="AlphaFoldDB" id="A0A8B8C2X7"/>
<keyword evidence="3" id="KW-0812">Transmembrane</keyword>
<dbReference type="Gene3D" id="2.60.120.260">
    <property type="entry name" value="Galactose-binding domain-like"/>
    <property type="match status" value="1"/>
</dbReference>
<reference evidence="6" key="1">
    <citation type="submission" date="2025-08" db="UniProtKB">
        <authorList>
            <consortium name="RefSeq"/>
        </authorList>
    </citation>
    <scope>IDENTIFICATION</scope>
    <source>
        <tissue evidence="6">Whole sample</tissue>
    </source>
</reference>
<evidence type="ECO:0000313" key="6">
    <source>
        <dbReference type="RefSeq" id="XP_022310032.1"/>
    </source>
</evidence>
<feature type="transmembrane region" description="Helical" evidence="3">
    <location>
        <begin position="324"/>
        <end position="345"/>
    </location>
</feature>
<dbReference type="SMART" id="SM00181">
    <property type="entry name" value="EGF"/>
    <property type="match status" value="3"/>
</dbReference>
<gene>
    <name evidence="6" type="primary">LOC111115547</name>
</gene>
<evidence type="ECO:0000256" key="1">
    <source>
        <dbReference type="ARBA" id="ARBA00022536"/>
    </source>
</evidence>
<name>A0A8B8C2X7_CRAVI</name>
<keyword evidence="3" id="KW-1133">Transmembrane helix</keyword>
<protein>
    <submittedName>
        <fullName evidence="6">Multiple epidermal growth factor-like domains protein 11 isoform X1</fullName>
    </submittedName>
</protein>
<dbReference type="PANTHER" id="PTHR24043:SF8">
    <property type="entry name" value="EGF-LIKE DOMAIN-CONTAINING PROTEIN"/>
    <property type="match status" value="1"/>
</dbReference>
<dbReference type="RefSeq" id="XP_022310032.1">
    <property type="nucleotide sequence ID" value="XM_022454324.1"/>
</dbReference>